<comment type="caution">
    <text evidence="1">The sequence shown here is derived from an EMBL/GenBank/DDBJ whole genome shotgun (WGS) entry which is preliminary data.</text>
</comment>
<name>A0A5B7G8C2_PORTR</name>
<sequence length="65" mass="7160">MEDGKLVAASKSSFVQTSDSKEGRKLSSLLIFTLPPPNTSSQHAMQIIVPKTIPLIMPDDHQQRI</sequence>
<evidence type="ECO:0000313" key="1">
    <source>
        <dbReference type="EMBL" id="MPC55182.1"/>
    </source>
</evidence>
<evidence type="ECO:0000313" key="2">
    <source>
        <dbReference type="Proteomes" id="UP000324222"/>
    </source>
</evidence>
<protein>
    <submittedName>
        <fullName evidence="1">Uncharacterized protein</fullName>
    </submittedName>
</protein>
<dbReference type="AlphaFoldDB" id="A0A5B7G8C2"/>
<dbReference type="EMBL" id="VSRR010012957">
    <property type="protein sequence ID" value="MPC55182.1"/>
    <property type="molecule type" value="Genomic_DNA"/>
</dbReference>
<keyword evidence="2" id="KW-1185">Reference proteome</keyword>
<reference evidence="1 2" key="1">
    <citation type="submission" date="2019-05" db="EMBL/GenBank/DDBJ databases">
        <title>Another draft genome of Portunus trituberculatus and its Hox gene families provides insights of decapod evolution.</title>
        <authorList>
            <person name="Jeong J.-H."/>
            <person name="Song I."/>
            <person name="Kim S."/>
            <person name="Choi T."/>
            <person name="Kim D."/>
            <person name="Ryu S."/>
            <person name="Kim W."/>
        </authorList>
    </citation>
    <scope>NUCLEOTIDE SEQUENCE [LARGE SCALE GENOMIC DNA]</scope>
    <source>
        <tissue evidence="1">Muscle</tissue>
    </source>
</reference>
<gene>
    <name evidence="1" type="ORF">E2C01_049113</name>
</gene>
<proteinExistence type="predicted"/>
<organism evidence="1 2">
    <name type="scientific">Portunus trituberculatus</name>
    <name type="common">Swimming crab</name>
    <name type="synonym">Neptunus trituberculatus</name>
    <dbReference type="NCBI Taxonomy" id="210409"/>
    <lineage>
        <taxon>Eukaryota</taxon>
        <taxon>Metazoa</taxon>
        <taxon>Ecdysozoa</taxon>
        <taxon>Arthropoda</taxon>
        <taxon>Crustacea</taxon>
        <taxon>Multicrustacea</taxon>
        <taxon>Malacostraca</taxon>
        <taxon>Eumalacostraca</taxon>
        <taxon>Eucarida</taxon>
        <taxon>Decapoda</taxon>
        <taxon>Pleocyemata</taxon>
        <taxon>Brachyura</taxon>
        <taxon>Eubrachyura</taxon>
        <taxon>Portunoidea</taxon>
        <taxon>Portunidae</taxon>
        <taxon>Portuninae</taxon>
        <taxon>Portunus</taxon>
    </lineage>
</organism>
<accession>A0A5B7G8C2</accession>
<dbReference type="Proteomes" id="UP000324222">
    <property type="component" value="Unassembled WGS sequence"/>
</dbReference>